<keyword evidence="4" id="KW-1185">Reference proteome</keyword>
<dbReference type="EMBL" id="JARK01001403">
    <property type="protein sequence ID" value="EYC08230.1"/>
    <property type="molecule type" value="Genomic_DNA"/>
</dbReference>
<organism evidence="3 4">
    <name type="scientific">Ancylostoma ceylanicum</name>
    <dbReference type="NCBI Taxonomy" id="53326"/>
    <lineage>
        <taxon>Eukaryota</taxon>
        <taxon>Metazoa</taxon>
        <taxon>Ecdysozoa</taxon>
        <taxon>Nematoda</taxon>
        <taxon>Chromadorea</taxon>
        <taxon>Rhabditida</taxon>
        <taxon>Rhabditina</taxon>
        <taxon>Rhabditomorpha</taxon>
        <taxon>Strongyloidea</taxon>
        <taxon>Ancylostomatidae</taxon>
        <taxon>Ancylostomatinae</taxon>
        <taxon>Ancylostoma</taxon>
    </lineage>
</organism>
<accession>A0A016TZH6</accession>
<evidence type="ECO:0000313" key="4">
    <source>
        <dbReference type="Proteomes" id="UP000024635"/>
    </source>
</evidence>
<dbReference type="OrthoDB" id="5876828at2759"/>
<feature type="domain" description="SCP" evidence="2">
    <location>
        <begin position="26"/>
        <end position="217"/>
    </location>
</feature>
<dbReference type="Gene3D" id="3.40.33.10">
    <property type="entry name" value="CAP"/>
    <property type="match status" value="1"/>
</dbReference>
<dbReference type="AlphaFoldDB" id="A0A016TZH6"/>
<reference evidence="4" key="1">
    <citation type="journal article" date="2015" name="Nat. Genet.">
        <title>The genome and transcriptome of the zoonotic hookworm Ancylostoma ceylanicum identify infection-specific gene families.</title>
        <authorList>
            <person name="Schwarz E.M."/>
            <person name="Hu Y."/>
            <person name="Antoshechkin I."/>
            <person name="Miller M.M."/>
            <person name="Sternberg P.W."/>
            <person name="Aroian R.V."/>
        </authorList>
    </citation>
    <scope>NUCLEOTIDE SEQUENCE</scope>
    <source>
        <strain evidence="4">HY135</strain>
    </source>
</reference>
<evidence type="ECO:0000259" key="2">
    <source>
        <dbReference type="SMART" id="SM00198"/>
    </source>
</evidence>
<dbReference type="Proteomes" id="UP000024635">
    <property type="component" value="Unassembled WGS sequence"/>
</dbReference>
<comment type="caution">
    <text evidence="3">The sequence shown here is derived from an EMBL/GenBank/DDBJ whole genome shotgun (WGS) entry which is preliminary data.</text>
</comment>
<dbReference type="CDD" id="cd05380">
    <property type="entry name" value="CAP_euk"/>
    <property type="match status" value="1"/>
</dbReference>
<dbReference type="Pfam" id="PF00188">
    <property type="entry name" value="CAP"/>
    <property type="match status" value="1"/>
</dbReference>
<sequence>MNISEIGETFGDEPTCKQNNGSMTNELRRRFLRLHNGYRSILALGHVNISEESNETFLYAHRASRMRILDYDCDAEGSAYESAIKQCSSNKSSSAEYDENVYVIDNTYEDEVDPALKAISSWTSQAFNLTHAEEGIPYQWNDSVSDFANVCDMFPFHKFAENFFSKSASHETTISQCIIKVAWDAREKLGCAVVTCDQGNTTHVVCHYGPKAANKTEPIYKVGVPCSNCTEYTRGDEEKVFCHADEGVCVINLRDLNSHLNTSLRYPPI</sequence>
<gene>
    <name evidence="3" type="primary">Acey_s0067.g62</name>
    <name evidence="3" type="ORF">Y032_0067g62</name>
</gene>
<dbReference type="SUPFAM" id="SSF55797">
    <property type="entry name" value="PR-1-like"/>
    <property type="match status" value="1"/>
</dbReference>
<dbReference type="SMART" id="SM00198">
    <property type="entry name" value="SCP"/>
    <property type="match status" value="1"/>
</dbReference>
<protein>
    <recommendedName>
        <fullName evidence="2">SCP domain-containing protein</fullName>
    </recommendedName>
</protein>
<dbReference type="InterPro" id="IPR035940">
    <property type="entry name" value="CAP_sf"/>
</dbReference>
<evidence type="ECO:0000313" key="3">
    <source>
        <dbReference type="EMBL" id="EYC08230.1"/>
    </source>
</evidence>
<evidence type="ECO:0000256" key="1">
    <source>
        <dbReference type="SAM" id="MobiDB-lite"/>
    </source>
</evidence>
<feature type="region of interest" description="Disordered" evidence="1">
    <location>
        <begin position="1"/>
        <end position="21"/>
    </location>
</feature>
<dbReference type="STRING" id="53326.A0A016TZH6"/>
<proteinExistence type="predicted"/>
<dbReference type="InterPro" id="IPR014044">
    <property type="entry name" value="CAP_dom"/>
</dbReference>
<name>A0A016TZH6_9BILA</name>